<dbReference type="OMA" id="VIMNKGC"/>
<dbReference type="PANTHER" id="PTHR11576:SF18">
    <property type="entry name" value="ZONA PELLUCIDA PROTEIN C"/>
    <property type="match status" value="1"/>
</dbReference>
<reference evidence="4" key="1">
    <citation type="submission" date="2021-04" db="EMBL/GenBank/DDBJ databases">
        <authorList>
            <consortium name="Wellcome Sanger Institute Data Sharing"/>
        </authorList>
    </citation>
    <scope>NUCLEOTIDE SEQUENCE [LARGE SCALE GENOMIC DNA]</scope>
</reference>
<dbReference type="Proteomes" id="UP000472264">
    <property type="component" value="Chromosome 22"/>
</dbReference>
<dbReference type="GO" id="GO:0031012">
    <property type="term" value="C:extracellular matrix"/>
    <property type="evidence" value="ECO:0007669"/>
    <property type="project" value="TreeGrafter"/>
</dbReference>
<organism evidence="4 5">
    <name type="scientific">Echeneis naucrates</name>
    <name type="common">Live sharksucker</name>
    <dbReference type="NCBI Taxonomy" id="173247"/>
    <lineage>
        <taxon>Eukaryota</taxon>
        <taxon>Metazoa</taxon>
        <taxon>Chordata</taxon>
        <taxon>Craniata</taxon>
        <taxon>Vertebrata</taxon>
        <taxon>Euteleostomi</taxon>
        <taxon>Actinopterygii</taxon>
        <taxon>Neopterygii</taxon>
        <taxon>Teleostei</taxon>
        <taxon>Neoteleostei</taxon>
        <taxon>Acanthomorphata</taxon>
        <taxon>Carangaria</taxon>
        <taxon>Carangiformes</taxon>
        <taxon>Echeneidae</taxon>
        <taxon>Echeneis</taxon>
    </lineage>
</organism>
<evidence type="ECO:0000313" key="5">
    <source>
        <dbReference type="Proteomes" id="UP000472264"/>
    </source>
</evidence>
<keyword evidence="2" id="KW-0732">Signal</keyword>
<dbReference type="GO" id="GO:2000344">
    <property type="term" value="P:positive regulation of acrosome reaction"/>
    <property type="evidence" value="ECO:0007669"/>
    <property type="project" value="TreeGrafter"/>
</dbReference>
<dbReference type="InterPro" id="IPR001507">
    <property type="entry name" value="ZP_dom"/>
</dbReference>
<keyword evidence="5" id="KW-1185">Reference proteome</keyword>
<dbReference type="Ensembl" id="ENSENLT00000018443.1">
    <property type="protein sequence ID" value="ENSENLP00000017797.1"/>
    <property type="gene ID" value="ENSENLG00000008168.1"/>
</dbReference>
<dbReference type="Pfam" id="PF00100">
    <property type="entry name" value="Zona_pellucida"/>
    <property type="match status" value="1"/>
</dbReference>
<sequence length="412" mass="46335">MGILELFLWLLFGRFVVVASTIKEEDAPFSQRFKEFFGDLMPFPFERNFDLTPYDTIFSSWQSQTPDFHMLAEFPPIMNVPRVQVFCDEYRLTVLVDRQSHGYLIFLFPTASWTSAAQSNVYDRGHVVNLQVSSQTRPDQQLFIQSCFVSASPEPQAKPRHSLIMNKGCAAPLGSPHPIVQFVASNRRDVVNFVLNTSYLMSQLYIHCSVLISAQETDDVVSGTSTSRSALSSPPHGIVVVSHDPVTRLTLWLPGQVYDAEQSHNIGAESDNLAVQLKESNLSDNLPVPQSSTDREFPLDATTNKINSPLSSEMSENGPHQIDSNQTRDELAQLQVATAVIPQEETNDRPIIRSKIKFAKGIDGSQTLTYEEEVKQQKERGGLRCGMNCLKRKQEPRLKGLHSIFLALLRYL</sequence>
<dbReference type="InterPro" id="IPR042235">
    <property type="entry name" value="ZP-C_dom"/>
</dbReference>
<reference evidence="4" key="2">
    <citation type="submission" date="2025-08" db="UniProtKB">
        <authorList>
            <consortium name="Ensembl"/>
        </authorList>
    </citation>
    <scope>IDENTIFICATION</scope>
</reference>
<dbReference type="PROSITE" id="PS51034">
    <property type="entry name" value="ZP_2"/>
    <property type="match status" value="1"/>
</dbReference>
<reference evidence="4" key="3">
    <citation type="submission" date="2025-09" db="UniProtKB">
        <authorList>
            <consortium name="Ensembl"/>
        </authorList>
    </citation>
    <scope>IDENTIFICATION</scope>
</reference>
<keyword evidence="1" id="KW-1015">Disulfide bond</keyword>
<name>A0A665UEA3_ECHNA</name>
<dbReference type="InParanoid" id="A0A665UEA3"/>
<evidence type="ECO:0000259" key="3">
    <source>
        <dbReference type="PROSITE" id="PS51034"/>
    </source>
</evidence>
<dbReference type="InterPro" id="IPR055355">
    <property type="entry name" value="ZP-C"/>
</dbReference>
<evidence type="ECO:0000256" key="2">
    <source>
        <dbReference type="SAM" id="SignalP"/>
    </source>
</evidence>
<dbReference type="FunFam" id="2.60.40.4100:FF:000002">
    <property type="entry name" value="Zona pellucida sperm-binding protein 3"/>
    <property type="match status" value="1"/>
</dbReference>
<accession>A0A665UEA3</accession>
<proteinExistence type="predicted"/>
<dbReference type="GO" id="GO:0035803">
    <property type="term" value="P:egg coat formation"/>
    <property type="evidence" value="ECO:0007669"/>
    <property type="project" value="TreeGrafter"/>
</dbReference>
<dbReference type="GO" id="GO:0032190">
    <property type="term" value="F:acrosin binding"/>
    <property type="evidence" value="ECO:0007669"/>
    <property type="project" value="TreeGrafter"/>
</dbReference>
<feature type="chain" id="PRO_5025523271" description="ZP domain-containing protein" evidence="2">
    <location>
        <begin position="20"/>
        <end position="412"/>
    </location>
</feature>
<evidence type="ECO:0000313" key="4">
    <source>
        <dbReference type="Ensembl" id="ENSENLP00000017797.1"/>
    </source>
</evidence>
<feature type="signal peptide" evidence="2">
    <location>
        <begin position="1"/>
        <end position="19"/>
    </location>
</feature>
<dbReference type="AlphaFoldDB" id="A0A665UEA3"/>
<protein>
    <recommendedName>
        <fullName evidence="3">ZP domain-containing protein</fullName>
    </recommendedName>
</protein>
<dbReference type="PANTHER" id="PTHR11576">
    <property type="entry name" value="ZONA PELLUCIDA SPERM-BINDING PROTEIN 3"/>
    <property type="match status" value="1"/>
</dbReference>
<feature type="domain" description="ZP" evidence="3">
    <location>
        <begin position="1"/>
        <end position="229"/>
    </location>
</feature>
<dbReference type="GO" id="GO:0007339">
    <property type="term" value="P:binding of sperm to zona pellucida"/>
    <property type="evidence" value="ECO:0007669"/>
    <property type="project" value="TreeGrafter"/>
</dbReference>
<evidence type="ECO:0000256" key="1">
    <source>
        <dbReference type="ARBA" id="ARBA00023157"/>
    </source>
</evidence>
<dbReference type="Gene3D" id="2.60.40.4100">
    <property type="entry name" value="Zona pellucida, ZP-C domain"/>
    <property type="match status" value="1"/>
</dbReference>